<feature type="disulfide bond" evidence="8">
    <location>
        <begin position="160"/>
        <end position="172"/>
    </location>
</feature>
<evidence type="ECO:0000256" key="9">
    <source>
        <dbReference type="SAM" id="MobiDB-lite"/>
    </source>
</evidence>
<dbReference type="EMBL" id="GDRN01098333">
    <property type="protein sequence ID" value="JAI58961.1"/>
    <property type="molecule type" value="Transcribed_RNA"/>
</dbReference>
<dbReference type="PRINTS" id="PR00261">
    <property type="entry name" value="LDLRECEPTOR"/>
</dbReference>
<feature type="disulfide bond" evidence="8">
    <location>
        <begin position="119"/>
        <end position="131"/>
    </location>
</feature>
<evidence type="ECO:0000256" key="10">
    <source>
        <dbReference type="SAM" id="SignalP"/>
    </source>
</evidence>
<evidence type="ECO:0000256" key="5">
    <source>
        <dbReference type="ARBA" id="ARBA00022989"/>
    </source>
</evidence>
<dbReference type="PANTHER" id="PTHR24270:SF62">
    <property type="entry name" value="LOW-DENSITY LIPOPROTEIN RECEPTOR-RELATED PROTEIN 2"/>
    <property type="match status" value="1"/>
</dbReference>
<evidence type="ECO:0000256" key="6">
    <source>
        <dbReference type="ARBA" id="ARBA00023136"/>
    </source>
</evidence>
<keyword evidence="7 8" id="KW-1015">Disulfide bond</keyword>
<dbReference type="SMART" id="SM00192">
    <property type="entry name" value="LDLa"/>
    <property type="match status" value="4"/>
</dbReference>
<keyword evidence="3" id="KW-0812">Transmembrane</keyword>
<dbReference type="SUPFAM" id="SSF57424">
    <property type="entry name" value="LDL receptor-like module"/>
    <property type="match status" value="3"/>
</dbReference>
<feature type="disulfide bond" evidence="8">
    <location>
        <begin position="126"/>
        <end position="144"/>
    </location>
</feature>
<feature type="disulfide bond" evidence="8">
    <location>
        <begin position="85"/>
        <end position="103"/>
    </location>
</feature>
<keyword evidence="10" id="KW-0732">Signal</keyword>
<dbReference type="PROSITE" id="PS50068">
    <property type="entry name" value="LDLRA_2"/>
    <property type="match status" value="3"/>
</dbReference>
<feature type="disulfide bond" evidence="8">
    <location>
        <begin position="167"/>
        <end position="185"/>
    </location>
</feature>
<dbReference type="InterPro" id="IPR050685">
    <property type="entry name" value="LDLR"/>
</dbReference>
<dbReference type="PANTHER" id="PTHR24270">
    <property type="entry name" value="LOW-DENSITY LIPOPROTEIN RECEPTOR-RELATED"/>
    <property type="match status" value="1"/>
</dbReference>
<evidence type="ECO:0000256" key="3">
    <source>
        <dbReference type="ARBA" id="ARBA00022692"/>
    </source>
</evidence>
<dbReference type="InterPro" id="IPR036055">
    <property type="entry name" value="LDL_receptor-like_sf"/>
</dbReference>
<accession>A0A0P4VTG8</accession>
<dbReference type="GO" id="GO:0005886">
    <property type="term" value="C:plasma membrane"/>
    <property type="evidence" value="ECO:0007669"/>
    <property type="project" value="TreeGrafter"/>
</dbReference>
<evidence type="ECO:0000256" key="8">
    <source>
        <dbReference type="PROSITE-ProRule" id="PRU00124"/>
    </source>
</evidence>
<sequence length="319" mass="34511">MIRRRILTLLGLLALLPMAASQCQVGQVPCGNLCGNACDGTVDCLDRSDETYELCSKKVCNSNDTSLGTGNFEDIFDFNPPKFQCAYGGCIREMFVCNGHPDCWDNSDETPELCSSKQCTRREFRCDYGACIRKTWSCNGNYNCLDKSDETEKHCKSKRCRSSQFKCAYGACIPATERCDGSPDCVDSSDESEKECGMGHTTKPPVTVTQPPTPTPTKPPVVITPQTPQPPGKPGTISFDGGSTSPPDWCLAQGLCSCPKPNEHFCVPCENTLSCSVLGDGSVCSIKPAGGPFANVKVEVLTCGIRPVVCVEGYLFLFH</sequence>
<evidence type="ECO:0000313" key="11">
    <source>
        <dbReference type="EMBL" id="JAI58961.1"/>
    </source>
</evidence>
<reference evidence="11" key="1">
    <citation type="submission" date="2015-09" db="EMBL/GenBank/DDBJ databases">
        <title>Scylla olivacea transcriptome.</title>
        <authorList>
            <person name="Ikhwanuddin M."/>
        </authorList>
    </citation>
    <scope>NUCLEOTIDE SEQUENCE</scope>
</reference>
<evidence type="ECO:0000256" key="7">
    <source>
        <dbReference type="ARBA" id="ARBA00023157"/>
    </source>
</evidence>
<organism evidence="11">
    <name type="scientific">Scylla olivacea</name>
    <name type="common">Orange mud crab</name>
    <name type="synonym">Cancer olivacea</name>
    <dbReference type="NCBI Taxonomy" id="85551"/>
    <lineage>
        <taxon>Eukaryota</taxon>
        <taxon>Metazoa</taxon>
        <taxon>Ecdysozoa</taxon>
        <taxon>Arthropoda</taxon>
        <taxon>Crustacea</taxon>
        <taxon>Multicrustacea</taxon>
        <taxon>Malacostraca</taxon>
        <taxon>Eumalacostraca</taxon>
        <taxon>Eucarida</taxon>
        <taxon>Decapoda</taxon>
        <taxon>Pleocyemata</taxon>
        <taxon>Brachyura</taxon>
        <taxon>Eubrachyura</taxon>
        <taxon>Portunoidea</taxon>
        <taxon>Portunidae</taxon>
        <taxon>Portuninae</taxon>
        <taxon>Scylla</taxon>
    </lineage>
</organism>
<name>A0A0P4VTG8_SCYOL</name>
<proteinExistence type="predicted"/>
<dbReference type="AlphaFoldDB" id="A0A0P4VTG8"/>
<feature type="signal peptide" evidence="10">
    <location>
        <begin position="1"/>
        <end position="21"/>
    </location>
</feature>
<dbReference type="GO" id="GO:0012505">
    <property type="term" value="C:endomembrane system"/>
    <property type="evidence" value="ECO:0007669"/>
    <property type="project" value="UniProtKB-SubCell"/>
</dbReference>
<dbReference type="Gene3D" id="4.10.400.10">
    <property type="entry name" value="Low-density Lipoprotein Receptor"/>
    <property type="match status" value="3"/>
</dbReference>
<comment type="caution">
    <text evidence="8">Lacks conserved residue(s) required for the propagation of feature annotation.</text>
</comment>
<feature type="compositionally biased region" description="Low complexity" evidence="9">
    <location>
        <begin position="201"/>
        <end position="210"/>
    </location>
</feature>
<feature type="chain" id="PRO_5006070045" evidence="10">
    <location>
        <begin position="22"/>
        <end position="319"/>
    </location>
</feature>
<dbReference type="InterPro" id="IPR023415">
    <property type="entry name" value="LDLR_class-A_CS"/>
</dbReference>
<keyword evidence="4" id="KW-0677">Repeat</keyword>
<protein>
    <submittedName>
        <fullName evidence="11">Uncharacterized protein</fullName>
    </submittedName>
</protein>
<dbReference type="GO" id="GO:0016192">
    <property type="term" value="P:vesicle-mediated transport"/>
    <property type="evidence" value="ECO:0007669"/>
    <property type="project" value="UniProtKB-ARBA"/>
</dbReference>
<evidence type="ECO:0000256" key="1">
    <source>
        <dbReference type="ARBA" id="ARBA00004167"/>
    </source>
</evidence>
<feature type="region of interest" description="Disordered" evidence="9">
    <location>
        <begin position="192"/>
        <end position="218"/>
    </location>
</feature>
<dbReference type="Pfam" id="PF00057">
    <property type="entry name" value="Ldl_recept_a"/>
    <property type="match status" value="3"/>
</dbReference>
<dbReference type="CDD" id="cd00112">
    <property type="entry name" value="LDLa"/>
    <property type="match status" value="3"/>
</dbReference>
<keyword evidence="5" id="KW-1133">Transmembrane helix</keyword>
<evidence type="ECO:0000256" key="2">
    <source>
        <dbReference type="ARBA" id="ARBA00004308"/>
    </source>
</evidence>
<dbReference type="PROSITE" id="PS01209">
    <property type="entry name" value="LDLRA_1"/>
    <property type="match status" value="1"/>
</dbReference>
<dbReference type="InterPro" id="IPR002172">
    <property type="entry name" value="LDrepeatLR_classA_rpt"/>
</dbReference>
<comment type="subcellular location">
    <subcellularLocation>
        <location evidence="2">Endomembrane system</location>
    </subcellularLocation>
    <subcellularLocation>
        <location evidence="1">Membrane</location>
        <topology evidence="1">Single-pass membrane protein</topology>
    </subcellularLocation>
</comment>
<keyword evidence="6" id="KW-0472">Membrane</keyword>
<evidence type="ECO:0000256" key="4">
    <source>
        <dbReference type="ARBA" id="ARBA00022737"/>
    </source>
</evidence>